<organism evidence="5 6">
    <name type="scientific">Forsythia ovata</name>
    <dbReference type="NCBI Taxonomy" id="205694"/>
    <lineage>
        <taxon>Eukaryota</taxon>
        <taxon>Viridiplantae</taxon>
        <taxon>Streptophyta</taxon>
        <taxon>Embryophyta</taxon>
        <taxon>Tracheophyta</taxon>
        <taxon>Spermatophyta</taxon>
        <taxon>Magnoliopsida</taxon>
        <taxon>eudicotyledons</taxon>
        <taxon>Gunneridae</taxon>
        <taxon>Pentapetalae</taxon>
        <taxon>asterids</taxon>
        <taxon>lamiids</taxon>
        <taxon>Lamiales</taxon>
        <taxon>Oleaceae</taxon>
        <taxon>Forsythieae</taxon>
        <taxon>Forsythia</taxon>
    </lineage>
</organism>
<evidence type="ECO:0000256" key="1">
    <source>
        <dbReference type="ARBA" id="ARBA00022884"/>
    </source>
</evidence>
<evidence type="ECO:0000313" key="6">
    <source>
        <dbReference type="Proteomes" id="UP001604277"/>
    </source>
</evidence>
<dbReference type="InterPro" id="IPR036079">
    <property type="entry name" value="ATPase_csu/dsu_sf"/>
</dbReference>
<dbReference type="GO" id="GO:1990904">
    <property type="term" value="C:ribonucleoprotein complex"/>
    <property type="evidence" value="ECO:0007669"/>
    <property type="project" value="UniProtKB-KW"/>
</dbReference>
<dbReference type="EMBL" id="JBFOLJ010000007">
    <property type="protein sequence ID" value="KAL2521854.1"/>
    <property type="molecule type" value="Genomic_DNA"/>
</dbReference>
<evidence type="ECO:0000256" key="2">
    <source>
        <dbReference type="PROSITE-ProRule" id="PRU00176"/>
    </source>
</evidence>
<keyword evidence="1 2" id="KW-0694">RNA-binding</keyword>
<dbReference type="SUPFAM" id="SSF54928">
    <property type="entry name" value="RNA-binding domain, RBD"/>
    <property type="match status" value="1"/>
</dbReference>
<feature type="region of interest" description="Disordered" evidence="3">
    <location>
        <begin position="1"/>
        <end position="29"/>
    </location>
</feature>
<dbReference type="InterPro" id="IPR050502">
    <property type="entry name" value="Euk_RNA-bind_prot"/>
</dbReference>
<keyword evidence="6" id="KW-1185">Reference proteome</keyword>
<dbReference type="Pfam" id="PF01992">
    <property type="entry name" value="vATP-synt_AC39"/>
    <property type="match status" value="1"/>
</dbReference>
<gene>
    <name evidence="5" type="ORF">Fot_25777</name>
</gene>
<evidence type="ECO:0000313" key="5">
    <source>
        <dbReference type="EMBL" id="KAL2521854.1"/>
    </source>
</evidence>
<dbReference type="SUPFAM" id="SSF103486">
    <property type="entry name" value="V-type ATP synthase subunit C"/>
    <property type="match status" value="1"/>
</dbReference>
<dbReference type="InterPro" id="IPR012677">
    <property type="entry name" value="Nucleotide-bd_a/b_plait_sf"/>
</dbReference>
<proteinExistence type="predicted"/>
<dbReference type="InterPro" id="IPR002843">
    <property type="entry name" value="ATPase_V0-cplx_csu/dsu"/>
</dbReference>
<feature type="region of interest" description="Disordered" evidence="3">
    <location>
        <begin position="106"/>
        <end position="135"/>
    </location>
</feature>
<dbReference type="Gene3D" id="3.30.70.330">
    <property type="match status" value="1"/>
</dbReference>
<dbReference type="Proteomes" id="UP001604277">
    <property type="component" value="Unassembled WGS sequence"/>
</dbReference>
<dbReference type="InterPro" id="IPR035979">
    <property type="entry name" value="RBD_domain_sf"/>
</dbReference>
<name>A0ABD1UA21_9LAMI</name>
<dbReference type="Pfam" id="PF00076">
    <property type="entry name" value="RRM_1"/>
    <property type="match status" value="1"/>
</dbReference>
<dbReference type="PANTHER" id="PTHR48025:SF1">
    <property type="entry name" value="RRM DOMAIN-CONTAINING PROTEIN"/>
    <property type="match status" value="1"/>
</dbReference>
<accession>A0ABD1UA21</accession>
<evidence type="ECO:0000256" key="3">
    <source>
        <dbReference type="SAM" id="MobiDB-lite"/>
    </source>
</evidence>
<keyword evidence="5" id="KW-0687">Ribonucleoprotein</keyword>
<dbReference type="AlphaFoldDB" id="A0ABD1UA21"/>
<dbReference type="PANTHER" id="PTHR48025">
    <property type="entry name" value="OS02G0815200 PROTEIN"/>
    <property type="match status" value="1"/>
</dbReference>
<dbReference type="SMART" id="SM00360">
    <property type="entry name" value="RRM"/>
    <property type="match status" value="1"/>
</dbReference>
<dbReference type="GO" id="GO:0003723">
    <property type="term" value="F:RNA binding"/>
    <property type="evidence" value="ECO:0007669"/>
    <property type="project" value="UniProtKB-UniRule"/>
</dbReference>
<evidence type="ECO:0000259" key="4">
    <source>
        <dbReference type="PROSITE" id="PS50102"/>
    </source>
</evidence>
<comment type="caution">
    <text evidence="5">The sequence shown here is derived from an EMBL/GenBank/DDBJ whole genome shotgun (WGS) entry which is preliminary data.</text>
</comment>
<sequence length="244" mass="27282">MPPSVYKVDDELEEEVGEGNEGFNFSSPEEPNFSPDLKLFVGNLPFNVDSAALAGLFEQAENVEMVEVIYDKLTGRSRGFGFVTMSTAQEAAVAAQQFNGYQIEGRPLRLNSGPLPPKKEGSSFRGPRAGSGTSDNSNRVYVGNLAWGVDNLALETLFSKQGKFHYSVFFAYMRLREQEIRNLMWISECVAQNQKSRVHDSLKNGNSKSQNYKVKDSVAWNRNHTGVEHFQSPANNVFYPHKIT</sequence>
<dbReference type="InterPro" id="IPR000504">
    <property type="entry name" value="RRM_dom"/>
</dbReference>
<dbReference type="PROSITE" id="PS50102">
    <property type="entry name" value="RRM"/>
    <property type="match status" value="1"/>
</dbReference>
<protein>
    <submittedName>
        <fullName evidence="5">29 kDa ribonucleoprotein A</fullName>
    </submittedName>
</protein>
<reference evidence="6" key="1">
    <citation type="submission" date="2024-07" db="EMBL/GenBank/DDBJ databases">
        <title>Two chromosome-level genome assemblies of Korean endemic species Abeliophyllum distichum and Forsythia ovata (Oleaceae).</title>
        <authorList>
            <person name="Jang H."/>
        </authorList>
    </citation>
    <scope>NUCLEOTIDE SEQUENCE [LARGE SCALE GENOMIC DNA]</scope>
</reference>
<feature type="domain" description="RRM" evidence="4">
    <location>
        <begin position="37"/>
        <end position="115"/>
    </location>
</feature>